<evidence type="ECO:0000313" key="9">
    <source>
        <dbReference type="Proteomes" id="UP001596388"/>
    </source>
</evidence>
<dbReference type="Gene3D" id="1.10.287.130">
    <property type="match status" value="1"/>
</dbReference>
<dbReference type="Pfam" id="PF13185">
    <property type="entry name" value="GAF_2"/>
    <property type="match status" value="1"/>
</dbReference>
<dbReference type="GO" id="GO:0004673">
    <property type="term" value="F:protein histidine kinase activity"/>
    <property type="evidence" value="ECO:0007669"/>
    <property type="project" value="UniProtKB-EC"/>
</dbReference>
<feature type="domain" description="Histidine kinase" evidence="7">
    <location>
        <begin position="337"/>
        <end position="537"/>
    </location>
</feature>
<dbReference type="InterPro" id="IPR005467">
    <property type="entry name" value="His_kinase_dom"/>
</dbReference>
<dbReference type="PRINTS" id="PR00344">
    <property type="entry name" value="BCTRLSENSOR"/>
</dbReference>
<dbReference type="SUPFAM" id="SSF55874">
    <property type="entry name" value="ATPase domain of HSP90 chaperone/DNA topoisomerase II/histidine kinase"/>
    <property type="match status" value="1"/>
</dbReference>
<dbReference type="InterPro" id="IPR004358">
    <property type="entry name" value="Sig_transdc_His_kin-like_C"/>
</dbReference>
<evidence type="ECO:0000259" key="7">
    <source>
        <dbReference type="PROSITE" id="PS50109"/>
    </source>
</evidence>
<dbReference type="GO" id="GO:0005524">
    <property type="term" value="F:ATP binding"/>
    <property type="evidence" value="ECO:0007669"/>
    <property type="project" value="UniProtKB-KW"/>
</dbReference>
<dbReference type="EMBL" id="JBHTAG010000002">
    <property type="protein sequence ID" value="MFC7096954.1"/>
    <property type="molecule type" value="Genomic_DNA"/>
</dbReference>
<comment type="caution">
    <text evidence="8">The sequence shown here is derived from an EMBL/GenBank/DDBJ whole genome shotgun (WGS) entry which is preliminary data.</text>
</comment>
<evidence type="ECO:0000256" key="4">
    <source>
        <dbReference type="ARBA" id="ARBA00022679"/>
    </source>
</evidence>
<dbReference type="PANTHER" id="PTHR43711">
    <property type="entry name" value="TWO-COMPONENT HISTIDINE KINASE"/>
    <property type="match status" value="1"/>
</dbReference>
<gene>
    <name evidence="8" type="ORF">ACFQKD_06510</name>
</gene>
<evidence type="ECO:0000256" key="3">
    <source>
        <dbReference type="ARBA" id="ARBA00022553"/>
    </source>
</evidence>
<dbReference type="InterPro" id="IPR003661">
    <property type="entry name" value="HisK_dim/P_dom"/>
</dbReference>
<dbReference type="InterPro" id="IPR003594">
    <property type="entry name" value="HATPase_dom"/>
</dbReference>
<dbReference type="Pfam" id="PF02518">
    <property type="entry name" value="HATPase_c"/>
    <property type="match status" value="1"/>
</dbReference>
<keyword evidence="8" id="KW-0067">ATP-binding</keyword>
<name>A0ABD5WTP8_9EURY</name>
<keyword evidence="9" id="KW-1185">Reference proteome</keyword>
<dbReference type="InterPro" id="IPR050736">
    <property type="entry name" value="Sensor_HK_Regulatory"/>
</dbReference>
<protein>
    <recommendedName>
        <fullName evidence="2">histidine kinase</fullName>
        <ecNumber evidence="2">2.7.13.3</ecNumber>
    </recommendedName>
</protein>
<reference evidence="8 9" key="1">
    <citation type="journal article" date="2019" name="Int. J. Syst. Evol. Microbiol.">
        <title>The Global Catalogue of Microorganisms (GCM) 10K type strain sequencing project: providing services to taxonomists for standard genome sequencing and annotation.</title>
        <authorList>
            <consortium name="The Broad Institute Genomics Platform"/>
            <consortium name="The Broad Institute Genome Sequencing Center for Infectious Disease"/>
            <person name="Wu L."/>
            <person name="Ma J."/>
        </authorList>
    </citation>
    <scope>NUCLEOTIDE SEQUENCE [LARGE SCALE GENOMIC DNA]</scope>
    <source>
        <strain evidence="8 9">DT55</strain>
    </source>
</reference>
<dbReference type="InterPro" id="IPR029016">
    <property type="entry name" value="GAF-like_dom_sf"/>
</dbReference>
<evidence type="ECO:0000256" key="6">
    <source>
        <dbReference type="ARBA" id="ARBA00023012"/>
    </source>
</evidence>
<keyword evidence="4" id="KW-0808">Transferase</keyword>
<dbReference type="Proteomes" id="UP001596388">
    <property type="component" value="Unassembled WGS sequence"/>
</dbReference>
<dbReference type="SUPFAM" id="SSF47384">
    <property type="entry name" value="Homodimeric domain of signal transducing histidine kinase"/>
    <property type="match status" value="1"/>
</dbReference>
<evidence type="ECO:0000256" key="2">
    <source>
        <dbReference type="ARBA" id="ARBA00012438"/>
    </source>
</evidence>
<evidence type="ECO:0000256" key="5">
    <source>
        <dbReference type="ARBA" id="ARBA00022777"/>
    </source>
</evidence>
<keyword evidence="8" id="KW-0547">Nucleotide-binding</keyword>
<dbReference type="Pfam" id="PF00512">
    <property type="entry name" value="HisKA"/>
    <property type="match status" value="1"/>
</dbReference>
<dbReference type="InterPro" id="IPR003018">
    <property type="entry name" value="GAF"/>
</dbReference>
<keyword evidence="5" id="KW-0418">Kinase</keyword>
<keyword evidence="3" id="KW-0597">Phosphoprotein</keyword>
<organism evidence="8 9">
    <name type="scientific">Halobaculum marinum</name>
    <dbReference type="NCBI Taxonomy" id="3031996"/>
    <lineage>
        <taxon>Archaea</taxon>
        <taxon>Methanobacteriati</taxon>
        <taxon>Methanobacteriota</taxon>
        <taxon>Stenosarchaea group</taxon>
        <taxon>Halobacteria</taxon>
        <taxon>Halobacteriales</taxon>
        <taxon>Haloferacaceae</taxon>
        <taxon>Halobaculum</taxon>
    </lineage>
</organism>
<dbReference type="PANTHER" id="PTHR43711:SF1">
    <property type="entry name" value="HISTIDINE KINASE 1"/>
    <property type="match status" value="1"/>
</dbReference>
<evidence type="ECO:0000313" key="8">
    <source>
        <dbReference type="EMBL" id="MFC7096954.1"/>
    </source>
</evidence>
<dbReference type="RefSeq" id="WP_276238571.1">
    <property type="nucleotide sequence ID" value="NZ_CP119989.1"/>
</dbReference>
<evidence type="ECO:0000256" key="1">
    <source>
        <dbReference type="ARBA" id="ARBA00000085"/>
    </source>
</evidence>
<dbReference type="SMART" id="SM00065">
    <property type="entry name" value="GAF"/>
    <property type="match status" value="2"/>
</dbReference>
<sequence length="539" mass="57905">MTTGAAGGPGGDDRLHSLYAATRELMTATSRESLSAVVVDVSERVLGYSLTGVHLRAADGGDGLVPVAYPDSVREQFDGEPPTYTPGDRVYDVYETEESLRLGATEDRPDDPDRGIVVPIEDHGVLIAGTKEPGMTPETTFDLVELLAENTAVALDRLEREARLNELHETTRELMEARDAAAVAAAATNTAHEVLDLRLNAVYLRSTDAARLVPVSVTSEVRELYGEVPTLTPDSIGWHVYETSEPACHGDVRQSPRVADVETPVRAGMAIPLGDHGVFFAGSEHAGEFDDGDVALAQLFADTVEAALDRAEREALVRRRERELARQNERLDEFASVVSHDLRNPLNVAQGRLELLGDDCDSPHLDHMETAHERMEALIDDLLALARTGRSVGETEEVSLGVSVQEVWRTIDGGGSLAVADGVGRVEADASRLQELLENLFRNAVDHVGDDVDVTVGRLDDPGRSGFFVADDGPGIPPTERGRVFERGHTTAEDGTGFGLAIVADIADAHGWDVRATDASAASGGGARFEVVTNEDERV</sequence>
<proteinExistence type="predicted"/>
<dbReference type="Gene3D" id="3.30.565.10">
    <property type="entry name" value="Histidine kinase-like ATPase, C-terminal domain"/>
    <property type="match status" value="1"/>
</dbReference>
<dbReference type="CDD" id="cd00075">
    <property type="entry name" value="HATPase"/>
    <property type="match status" value="1"/>
</dbReference>
<dbReference type="CDD" id="cd00082">
    <property type="entry name" value="HisKA"/>
    <property type="match status" value="1"/>
</dbReference>
<dbReference type="GO" id="GO:0000160">
    <property type="term" value="P:phosphorelay signal transduction system"/>
    <property type="evidence" value="ECO:0007669"/>
    <property type="project" value="UniProtKB-KW"/>
</dbReference>
<dbReference type="SUPFAM" id="SSF55781">
    <property type="entry name" value="GAF domain-like"/>
    <property type="match status" value="2"/>
</dbReference>
<dbReference type="SMART" id="SM00387">
    <property type="entry name" value="HATPase_c"/>
    <property type="match status" value="1"/>
</dbReference>
<comment type="catalytic activity">
    <reaction evidence="1">
        <text>ATP + protein L-histidine = ADP + protein N-phospho-L-histidine.</text>
        <dbReference type="EC" id="2.7.13.3"/>
    </reaction>
</comment>
<dbReference type="InterPro" id="IPR036890">
    <property type="entry name" value="HATPase_C_sf"/>
</dbReference>
<dbReference type="AlphaFoldDB" id="A0ABD5WTP8"/>
<dbReference type="InterPro" id="IPR036097">
    <property type="entry name" value="HisK_dim/P_sf"/>
</dbReference>
<keyword evidence="6" id="KW-0902">Two-component regulatory system</keyword>
<dbReference type="GeneID" id="79269151"/>
<dbReference type="SMART" id="SM00388">
    <property type="entry name" value="HisKA"/>
    <property type="match status" value="1"/>
</dbReference>
<accession>A0ABD5WTP8</accession>
<dbReference type="EC" id="2.7.13.3" evidence="2"/>
<dbReference type="PROSITE" id="PS50109">
    <property type="entry name" value="HIS_KIN"/>
    <property type="match status" value="1"/>
</dbReference>
<dbReference type="Gene3D" id="3.30.450.40">
    <property type="match status" value="2"/>
</dbReference>